<dbReference type="PANTHER" id="PTHR43394:SF1">
    <property type="entry name" value="ATP-BINDING CASSETTE SUB-FAMILY B MEMBER 10, MITOCHONDRIAL"/>
    <property type="match status" value="1"/>
</dbReference>
<dbReference type="EMBL" id="DSKI01000148">
    <property type="protein sequence ID" value="HEB42623.1"/>
    <property type="molecule type" value="Genomic_DNA"/>
</dbReference>
<comment type="subcellular location">
    <subcellularLocation>
        <location evidence="1">Cell membrane</location>
        <topology evidence="1">Multi-pass membrane protein</topology>
    </subcellularLocation>
</comment>
<dbReference type="GO" id="GO:0005886">
    <property type="term" value="C:plasma membrane"/>
    <property type="evidence" value="ECO:0007669"/>
    <property type="project" value="UniProtKB-SubCell"/>
</dbReference>
<feature type="transmembrane region" description="Helical" evidence="11">
    <location>
        <begin position="269"/>
        <end position="292"/>
    </location>
</feature>
<keyword evidence="10 11" id="KW-0472">Membrane</keyword>
<dbReference type="NCBIfam" id="TIGR01846">
    <property type="entry name" value="type_I_sec_HlyB"/>
    <property type="match status" value="1"/>
</dbReference>
<reference evidence="15" key="1">
    <citation type="journal article" date="2020" name="mSystems">
        <title>Genome- and Community-Level Interaction Insights into Carbon Utilization and Element Cycling Functions of Hydrothermarchaeota in Hydrothermal Sediment.</title>
        <authorList>
            <person name="Zhou Z."/>
            <person name="Liu Y."/>
            <person name="Xu W."/>
            <person name="Pan J."/>
            <person name="Luo Z.H."/>
            <person name="Li M."/>
        </authorList>
    </citation>
    <scope>NUCLEOTIDE SEQUENCE [LARGE SCALE GENOMIC DNA]</scope>
    <source>
        <strain evidence="15">SpSt-243</strain>
    </source>
</reference>
<evidence type="ECO:0000256" key="4">
    <source>
        <dbReference type="ARBA" id="ARBA00022475"/>
    </source>
</evidence>
<dbReference type="FunFam" id="3.40.50.300:FF:000299">
    <property type="entry name" value="ABC transporter ATP-binding protein/permease"/>
    <property type="match status" value="1"/>
</dbReference>
<dbReference type="PROSITE" id="PS50929">
    <property type="entry name" value="ABC_TM1F"/>
    <property type="match status" value="1"/>
</dbReference>
<dbReference type="CDD" id="cd18588">
    <property type="entry name" value="ABC_6TM_CyaB_HlyB_like"/>
    <property type="match status" value="1"/>
</dbReference>
<dbReference type="InterPro" id="IPR005074">
    <property type="entry name" value="Peptidase_C39"/>
</dbReference>
<feature type="domain" description="ABC transporter" evidence="12">
    <location>
        <begin position="474"/>
        <end position="709"/>
    </location>
</feature>
<evidence type="ECO:0000259" key="14">
    <source>
        <dbReference type="PROSITE" id="PS50990"/>
    </source>
</evidence>
<evidence type="ECO:0000256" key="3">
    <source>
        <dbReference type="ARBA" id="ARBA00022448"/>
    </source>
</evidence>
<dbReference type="Gene3D" id="1.20.1560.10">
    <property type="entry name" value="ABC transporter type 1, transmembrane domain"/>
    <property type="match status" value="1"/>
</dbReference>
<feature type="transmembrane region" description="Helical" evidence="11">
    <location>
        <begin position="298"/>
        <end position="320"/>
    </location>
</feature>
<dbReference type="PROSITE" id="PS50893">
    <property type="entry name" value="ABC_TRANSPORTER_2"/>
    <property type="match status" value="1"/>
</dbReference>
<evidence type="ECO:0000256" key="1">
    <source>
        <dbReference type="ARBA" id="ARBA00004651"/>
    </source>
</evidence>
<proteinExistence type="inferred from homology"/>
<dbReference type="Pfam" id="PF00005">
    <property type="entry name" value="ABC_tran"/>
    <property type="match status" value="1"/>
</dbReference>
<dbReference type="Gene3D" id="3.90.70.10">
    <property type="entry name" value="Cysteine proteinases"/>
    <property type="match status" value="1"/>
</dbReference>
<dbReference type="GO" id="GO:0006508">
    <property type="term" value="P:proteolysis"/>
    <property type="evidence" value="ECO:0007669"/>
    <property type="project" value="InterPro"/>
</dbReference>
<sequence>MNNNAPAEPASARLDTSSGLECLAILGGHFRRPVDRAHLIHELQLETRAADEGDLVRAARMVGLKARLFTAKSFDDLAAAPRPLIVRLGKAFALVLAVDGDQIHVLNPLESGRQSLSIDEFKSEWTGSFILVTRRPDGLADRFGLTWFTTALKKFKRELALVLLASLFVQIPGLATPLLFQIVIDKVLVHNSVATLTAVVVGLMAVNIFQALIEFLRTYLLSHTASRVDVELGAGVFNHMLRMPVSYFETRPAGQTVARVRELDQIRQFLTGQALTAGLDFVFAFVLVGILYVYSPLLAFIVTLSIPVYVVIAIVLQPILMRKTEERFNKGALSQQLLVETVLGIQTVKASAAEPQVRADWEDKLADYIHTSFSGIIVAAVGQNLIQWVVRTVQVVILFLGAYQVIGGAMTVGALIAFNMIMGQITGPVLRLSQLWQDFQQVKVSAARLGDILQHPQEPRTGSLGALPAARGDIVFSDVTFRYRPDRAPVMENMSFEMRAGTSIGIIGPSGSGKSTLSKLVQRLYIPERGQVLIDGLDISQVDPAWLRRQVGVVLQENFLFNRTIHENIAFSNPSLSRAQVIQAARLAGAHDFIGQMPEGYDTQIEERGANLSGGQRQRIAIARALATNPRILIFDEATSALDYESEEAIQANMREISRGRTVIVIAHRLAAVTKCDRIISLERGKITEDGKPGDLIQNKSGFFARMLHHQNQQVFV</sequence>
<dbReference type="PROSITE" id="PS50990">
    <property type="entry name" value="PEPTIDASE_C39"/>
    <property type="match status" value="1"/>
</dbReference>
<evidence type="ECO:0000256" key="11">
    <source>
        <dbReference type="SAM" id="Phobius"/>
    </source>
</evidence>
<evidence type="ECO:0000256" key="6">
    <source>
        <dbReference type="ARBA" id="ARBA00022741"/>
    </source>
</evidence>
<dbReference type="GO" id="GO:0005524">
    <property type="term" value="F:ATP binding"/>
    <property type="evidence" value="ECO:0007669"/>
    <property type="project" value="UniProtKB-KW"/>
</dbReference>
<keyword evidence="5 11" id="KW-0812">Transmembrane</keyword>
<dbReference type="InterPro" id="IPR010132">
    <property type="entry name" value="ATPase_T1SS_HlyB"/>
</dbReference>
<dbReference type="GO" id="GO:0030253">
    <property type="term" value="P:protein secretion by the type I secretion system"/>
    <property type="evidence" value="ECO:0007669"/>
    <property type="project" value="InterPro"/>
</dbReference>
<organism evidence="15">
    <name type="scientific">Agrobacterium albertimagni</name>
    <dbReference type="NCBI Taxonomy" id="147266"/>
    <lineage>
        <taxon>Bacteria</taxon>
        <taxon>Pseudomonadati</taxon>
        <taxon>Pseudomonadota</taxon>
        <taxon>Alphaproteobacteria</taxon>
        <taxon>Hyphomicrobiales</taxon>
        <taxon>Rhizobiaceae</taxon>
        <taxon>Rhizobium/Agrobacterium group</taxon>
        <taxon>Agrobacterium</taxon>
    </lineage>
</organism>
<evidence type="ECO:0000256" key="9">
    <source>
        <dbReference type="ARBA" id="ARBA00022989"/>
    </source>
</evidence>
<accession>A0A7C1SX46</accession>
<dbReference type="InterPro" id="IPR039421">
    <property type="entry name" value="Type_1_exporter"/>
</dbReference>
<evidence type="ECO:0000259" key="12">
    <source>
        <dbReference type="PROSITE" id="PS50893"/>
    </source>
</evidence>
<dbReference type="InterPro" id="IPR017871">
    <property type="entry name" value="ABC_transporter-like_CS"/>
</dbReference>
<dbReference type="PANTHER" id="PTHR43394">
    <property type="entry name" value="ATP-DEPENDENT PERMEASE MDL1, MITOCHONDRIAL"/>
    <property type="match status" value="1"/>
</dbReference>
<feature type="domain" description="ABC transmembrane type-1" evidence="13">
    <location>
        <begin position="160"/>
        <end position="441"/>
    </location>
</feature>
<evidence type="ECO:0000256" key="2">
    <source>
        <dbReference type="ARBA" id="ARBA00005417"/>
    </source>
</evidence>
<dbReference type="Gene3D" id="3.40.50.300">
    <property type="entry name" value="P-loop containing nucleotide triphosphate hydrolases"/>
    <property type="match status" value="1"/>
</dbReference>
<dbReference type="InterPro" id="IPR011527">
    <property type="entry name" value="ABC1_TM_dom"/>
</dbReference>
<dbReference type="Pfam" id="PF03412">
    <property type="entry name" value="Peptidase_C39"/>
    <property type="match status" value="1"/>
</dbReference>
<dbReference type="PROSITE" id="PS00211">
    <property type="entry name" value="ABC_TRANSPORTER_1"/>
    <property type="match status" value="1"/>
</dbReference>
<comment type="similarity">
    <text evidence="2">Belongs to the ABC transporter superfamily.</text>
</comment>
<evidence type="ECO:0000256" key="7">
    <source>
        <dbReference type="ARBA" id="ARBA00022801"/>
    </source>
</evidence>
<keyword evidence="7" id="KW-0378">Hydrolase</keyword>
<dbReference type="InterPro" id="IPR027417">
    <property type="entry name" value="P-loop_NTPase"/>
</dbReference>
<feature type="transmembrane region" description="Helical" evidence="11">
    <location>
        <begin position="396"/>
        <end position="421"/>
    </location>
</feature>
<evidence type="ECO:0000256" key="8">
    <source>
        <dbReference type="ARBA" id="ARBA00022840"/>
    </source>
</evidence>
<dbReference type="InterPro" id="IPR003593">
    <property type="entry name" value="AAA+_ATPase"/>
</dbReference>
<dbReference type="InterPro" id="IPR036640">
    <property type="entry name" value="ABC1_TM_sf"/>
</dbReference>
<evidence type="ECO:0000256" key="10">
    <source>
        <dbReference type="ARBA" id="ARBA00023136"/>
    </source>
</evidence>
<feature type="transmembrane region" description="Helical" evidence="11">
    <location>
        <begin position="159"/>
        <end position="180"/>
    </location>
</feature>
<feature type="domain" description="Peptidase C39" evidence="14">
    <location>
        <begin position="13"/>
        <end position="132"/>
    </location>
</feature>
<dbReference type="GO" id="GO:0008233">
    <property type="term" value="F:peptidase activity"/>
    <property type="evidence" value="ECO:0007669"/>
    <property type="project" value="InterPro"/>
</dbReference>
<protein>
    <submittedName>
        <fullName evidence="15">Type I secretion system permease/ATPase</fullName>
    </submittedName>
</protein>
<name>A0A7C1SX46_9HYPH</name>
<dbReference type="GO" id="GO:0030256">
    <property type="term" value="C:type I protein secretion system complex"/>
    <property type="evidence" value="ECO:0007669"/>
    <property type="project" value="InterPro"/>
</dbReference>
<keyword evidence="6" id="KW-0547">Nucleotide-binding</keyword>
<dbReference type="SUPFAM" id="SSF90123">
    <property type="entry name" value="ABC transporter transmembrane region"/>
    <property type="match status" value="1"/>
</dbReference>
<dbReference type="InterPro" id="IPR003439">
    <property type="entry name" value="ABC_transporter-like_ATP-bd"/>
</dbReference>
<evidence type="ECO:0000259" key="13">
    <source>
        <dbReference type="PROSITE" id="PS50929"/>
    </source>
</evidence>
<evidence type="ECO:0000256" key="5">
    <source>
        <dbReference type="ARBA" id="ARBA00022692"/>
    </source>
</evidence>
<dbReference type="Pfam" id="PF00664">
    <property type="entry name" value="ABC_membrane"/>
    <property type="match status" value="1"/>
</dbReference>
<dbReference type="AlphaFoldDB" id="A0A7C1SX46"/>
<dbReference type="SMART" id="SM00382">
    <property type="entry name" value="AAA"/>
    <property type="match status" value="1"/>
</dbReference>
<comment type="caution">
    <text evidence="15">The sequence shown here is derived from an EMBL/GenBank/DDBJ whole genome shotgun (WGS) entry which is preliminary data.</text>
</comment>
<gene>
    <name evidence="15" type="ORF">ENP70_02740</name>
</gene>
<keyword evidence="3" id="KW-0813">Transport</keyword>
<keyword evidence="4" id="KW-1003">Cell membrane</keyword>
<dbReference type="GO" id="GO:0015421">
    <property type="term" value="F:ABC-type oligopeptide transporter activity"/>
    <property type="evidence" value="ECO:0007669"/>
    <property type="project" value="TreeGrafter"/>
</dbReference>
<keyword evidence="9 11" id="KW-1133">Transmembrane helix</keyword>
<feature type="transmembrane region" description="Helical" evidence="11">
    <location>
        <begin position="192"/>
        <end position="213"/>
    </location>
</feature>
<keyword evidence="8" id="KW-0067">ATP-binding</keyword>
<evidence type="ECO:0000313" key="15">
    <source>
        <dbReference type="EMBL" id="HEB42623.1"/>
    </source>
</evidence>
<dbReference type="GO" id="GO:0016887">
    <property type="term" value="F:ATP hydrolysis activity"/>
    <property type="evidence" value="ECO:0007669"/>
    <property type="project" value="InterPro"/>
</dbReference>
<dbReference type="SUPFAM" id="SSF52540">
    <property type="entry name" value="P-loop containing nucleoside triphosphate hydrolases"/>
    <property type="match status" value="1"/>
</dbReference>